<evidence type="ECO:0000256" key="1">
    <source>
        <dbReference type="ARBA" id="ARBA00023015"/>
    </source>
</evidence>
<dbReference type="InterPro" id="IPR050239">
    <property type="entry name" value="Sigma-70_RNA_pol_init_factors"/>
</dbReference>
<dbReference type="Pfam" id="PF04545">
    <property type="entry name" value="Sigma70_r4"/>
    <property type="match status" value="1"/>
</dbReference>
<keyword evidence="1" id="KW-0805">Transcription regulation</keyword>
<dbReference type="InterPro" id="IPR000943">
    <property type="entry name" value="RNA_pol_sigma70"/>
</dbReference>
<dbReference type="Gene3D" id="1.10.601.10">
    <property type="entry name" value="RNA Polymerase Primary Sigma Factor"/>
    <property type="match status" value="1"/>
</dbReference>
<dbReference type="RefSeq" id="WP_252760722.1">
    <property type="nucleotide sequence ID" value="NZ_JAMXLY010000016.1"/>
</dbReference>
<feature type="domain" description="RNA polymerase sigma-70 region 4" evidence="9">
    <location>
        <begin position="229"/>
        <end position="278"/>
    </location>
</feature>
<dbReference type="PRINTS" id="PR00046">
    <property type="entry name" value="SIGMA70FCT"/>
</dbReference>
<dbReference type="InterPro" id="IPR013325">
    <property type="entry name" value="RNA_pol_sigma_r2"/>
</dbReference>
<dbReference type="Pfam" id="PF04539">
    <property type="entry name" value="Sigma70_r3"/>
    <property type="match status" value="1"/>
</dbReference>
<reference evidence="10 11" key="1">
    <citation type="submission" date="2022-06" db="EMBL/GenBank/DDBJ databases">
        <title>A taxonomic note on the genus Prevotella: Description of four novel genera and emended description of the genera Hallella and Xylanibacter.</title>
        <authorList>
            <person name="Hitch T.C.A."/>
        </authorList>
    </citation>
    <scope>NUCLEOTIDE SEQUENCE [LARGE SCALE GENOMIC DNA]</scope>
    <source>
        <strain evidence="10 11">DSM 100619</strain>
    </source>
</reference>
<dbReference type="InterPro" id="IPR007627">
    <property type="entry name" value="RNA_pol_sigma70_r2"/>
</dbReference>
<organism evidence="10 11">
    <name type="scientific">Segatella cerevisiae</name>
    <dbReference type="NCBI Taxonomy" id="2053716"/>
    <lineage>
        <taxon>Bacteria</taxon>
        <taxon>Pseudomonadati</taxon>
        <taxon>Bacteroidota</taxon>
        <taxon>Bacteroidia</taxon>
        <taxon>Bacteroidales</taxon>
        <taxon>Prevotellaceae</taxon>
        <taxon>Segatella</taxon>
    </lineage>
</organism>
<dbReference type="SUPFAM" id="SSF88946">
    <property type="entry name" value="Sigma2 domain of RNA polymerase sigma factors"/>
    <property type="match status" value="1"/>
</dbReference>
<evidence type="ECO:0000259" key="7">
    <source>
        <dbReference type="Pfam" id="PF04539"/>
    </source>
</evidence>
<keyword evidence="4" id="KW-0804">Transcription</keyword>
<evidence type="ECO:0000259" key="8">
    <source>
        <dbReference type="Pfam" id="PF04542"/>
    </source>
</evidence>
<evidence type="ECO:0000259" key="6">
    <source>
        <dbReference type="Pfam" id="PF00140"/>
    </source>
</evidence>
<accession>A0ABT1BYB2</accession>
<dbReference type="Pfam" id="PF04542">
    <property type="entry name" value="Sigma70_r2"/>
    <property type="match status" value="1"/>
</dbReference>
<keyword evidence="3" id="KW-0238">DNA-binding</keyword>
<dbReference type="InterPro" id="IPR007630">
    <property type="entry name" value="RNA_pol_sigma70_r4"/>
</dbReference>
<evidence type="ECO:0000313" key="10">
    <source>
        <dbReference type="EMBL" id="MCO6025363.1"/>
    </source>
</evidence>
<dbReference type="InterPro" id="IPR007624">
    <property type="entry name" value="RNA_pol_sigma70_r3"/>
</dbReference>
<protein>
    <submittedName>
        <fullName evidence="10">RNA polymerase sigma factor RpoD/SigA</fullName>
    </submittedName>
</protein>
<dbReference type="InterPro" id="IPR009042">
    <property type="entry name" value="RNA_pol_sigma70_r1_2"/>
</dbReference>
<name>A0ABT1BYB2_9BACT</name>
<dbReference type="EMBL" id="JAMXLY010000016">
    <property type="protein sequence ID" value="MCO6025363.1"/>
    <property type="molecule type" value="Genomic_DNA"/>
</dbReference>
<dbReference type="Gene3D" id="1.10.10.10">
    <property type="entry name" value="Winged helix-like DNA-binding domain superfamily/Winged helix DNA-binding domain"/>
    <property type="match status" value="2"/>
</dbReference>
<dbReference type="PANTHER" id="PTHR30603:SF47">
    <property type="entry name" value="RNA POLYMERASE SIGMA FACTOR SIGD, CHLOROPLASTIC"/>
    <property type="match status" value="1"/>
</dbReference>
<evidence type="ECO:0000256" key="2">
    <source>
        <dbReference type="ARBA" id="ARBA00023082"/>
    </source>
</evidence>
<comment type="caution">
    <text evidence="10">The sequence shown here is derived from an EMBL/GenBank/DDBJ whole genome shotgun (WGS) entry which is preliminary data.</text>
</comment>
<dbReference type="SUPFAM" id="SSF88659">
    <property type="entry name" value="Sigma3 and sigma4 domains of RNA polymerase sigma factors"/>
    <property type="match status" value="2"/>
</dbReference>
<sequence>MRQLKIQKSITNRASESLNNYLVEIGRIPMISIDEETQLARMIKKGGKEGERAKDKLVRANLRFVVSVAKQYQHKGLSLTDLIDEGNIGLVKAAEKFDETRGFKFISYAVWWIRQSIMQALAEQSRMVRLPLNQVGALSKINSEISNFEQKFQRKPSADELAELTDINIDKIDKAMKADNHEMSIDAPFSDDDDNSMADMLSSDDDTRTDKRADEESMNYDIDSILNQVLRPREISIIKKSFGIGCAQQGLEEIGESYGLSRERVRQIREKSIMKIRNSGYAKILTKYLG</sequence>
<keyword evidence="2" id="KW-0731">Sigma factor</keyword>
<dbReference type="Pfam" id="PF00140">
    <property type="entry name" value="Sigma70_r1_2"/>
    <property type="match status" value="1"/>
</dbReference>
<evidence type="ECO:0000256" key="3">
    <source>
        <dbReference type="ARBA" id="ARBA00023125"/>
    </source>
</evidence>
<feature type="domain" description="RNA polymerase sigma-70 region 2" evidence="8">
    <location>
        <begin position="57"/>
        <end position="126"/>
    </location>
</feature>
<dbReference type="InterPro" id="IPR013324">
    <property type="entry name" value="RNA_pol_sigma_r3/r4-like"/>
</dbReference>
<feature type="domain" description="RNA polymerase sigma-70 region 1.2" evidence="6">
    <location>
        <begin position="17"/>
        <end position="48"/>
    </location>
</feature>
<dbReference type="Proteomes" id="UP001204015">
    <property type="component" value="Unassembled WGS sequence"/>
</dbReference>
<evidence type="ECO:0000313" key="11">
    <source>
        <dbReference type="Proteomes" id="UP001204015"/>
    </source>
</evidence>
<proteinExistence type="predicted"/>
<dbReference type="NCBIfam" id="TIGR02937">
    <property type="entry name" value="sigma70-ECF"/>
    <property type="match status" value="1"/>
</dbReference>
<gene>
    <name evidence="10" type="ORF">NG821_05830</name>
</gene>
<keyword evidence="11" id="KW-1185">Reference proteome</keyword>
<dbReference type="PANTHER" id="PTHR30603">
    <property type="entry name" value="RNA POLYMERASE SIGMA FACTOR RPO"/>
    <property type="match status" value="1"/>
</dbReference>
<dbReference type="InterPro" id="IPR014284">
    <property type="entry name" value="RNA_pol_sigma-70_dom"/>
</dbReference>
<dbReference type="InterPro" id="IPR036388">
    <property type="entry name" value="WH-like_DNA-bd_sf"/>
</dbReference>
<evidence type="ECO:0000256" key="5">
    <source>
        <dbReference type="SAM" id="MobiDB-lite"/>
    </source>
</evidence>
<feature type="domain" description="RNA polymerase sigma-70 region 3" evidence="7">
    <location>
        <begin position="138"/>
        <end position="206"/>
    </location>
</feature>
<evidence type="ECO:0000259" key="9">
    <source>
        <dbReference type="Pfam" id="PF04545"/>
    </source>
</evidence>
<feature type="region of interest" description="Disordered" evidence="5">
    <location>
        <begin position="184"/>
        <end position="213"/>
    </location>
</feature>
<evidence type="ECO:0000256" key="4">
    <source>
        <dbReference type="ARBA" id="ARBA00023163"/>
    </source>
</evidence>